<dbReference type="PANTHER" id="PTHR30086:SF20">
    <property type="entry name" value="ARGININE EXPORTER PROTEIN ARGO-RELATED"/>
    <property type="match status" value="1"/>
</dbReference>
<organism evidence="7">
    <name type="scientific">Mesorhizobium sp. WSM2240</name>
    <dbReference type="NCBI Taxonomy" id="3228851"/>
    <lineage>
        <taxon>Bacteria</taxon>
        <taxon>Pseudomonadati</taxon>
        <taxon>Pseudomonadota</taxon>
        <taxon>Alphaproteobacteria</taxon>
        <taxon>Hyphomicrobiales</taxon>
        <taxon>Phyllobacteriaceae</taxon>
        <taxon>Mesorhizobium</taxon>
    </lineage>
</organism>
<dbReference type="GO" id="GO:0015171">
    <property type="term" value="F:amino acid transmembrane transporter activity"/>
    <property type="evidence" value="ECO:0007669"/>
    <property type="project" value="TreeGrafter"/>
</dbReference>
<dbReference type="EMBL" id="CP159253">
    <property type="protein sequence ID" value="XCG50184.1"/>
    <property type="molecule type" value="Genomic_DNA"/>
</dbReference>
<proteinExistence type="predicted"/>
<evidence type="ECO:0000256" key="2">
    <source>
        <dbReference type="ARBA" id="ARBA00022475"/>
    </source>
</evidence>
<sequence>MPELATYLAPRGGACLSVVRAGPDMLLVMSRGVGQGWRVALSTALGCVAAGVIQIPLLALGIASLVASSPVAYEILRWAGAGYLIYLGIGLLLPRRNAAGVESMVGTTPDVTWSAAFRQGMVCNLTNPTVLTFMLAILPQFVDPSSGPAGVQLLVFGATMKGTGLLTLGSVALASGAVGGWLSRHSGLLLWQERFAGVVMIALGLRLLFAGEARPALR</sequence>
<protein>
    <submittedName>
        <fullName evidence="7">LysE family translocator</fullName>
    </submittedName>
</protein>
<keyword evidence="5 6" id="KW-0472">Membrane</keyword>
<evidence type="ECO:0000256" key="1">
    <source>
        <dbReference type="ARBA" id="ARBA00004651"/>
    </source>
</evidence>
<dbReference type="RefSeq" id="WP_353642286.1">
    <property type="nucleotide sequence ID" value="NZ_CP159253.1"/>
</dbReference>
<dbReference type="PANTHER" id="PTHR30086">
    <property type="entry name" value="ARGININE EXPORTER PROTEIN ARGO"/>
    <property type="match status" value="1"/>
</dbReference>
<keyword evidence="2" id="KW-1003">Cell membrane</keyword>
<gene>
    <name evidence="7" type="ORF">ABVK50_06780</name>
</gene>
<evidence type="ECO:0000256" key="3">
    <source>
        <dbReference type="ARBA" id="ARBA00022692"/>
    </source>
</evidence>
<feature type="transmembrane region" description="Helical" evidence="6">
    <location>
        <begin position="75"/>
        <end position="94"/>
    </location>
</feature>
<keyword evidence="3 6" id="KW-0812">Transmembrane</keyword>
<name>A0AAU8CTB2_9HYPH</name>
<dbReference type="InterPro" id="IPR001123">
    <property type="entry name" value="LeuE-type"/>
</dbReference>
<feature type="transmembrane region" description="Helical" evidence="6">
    <location>
        <begin position="39"/>
        <end position="63"/>
    </location>
</feature>
<keyword evidence="4 6" id="KW-1133">Transmembrane helix</keyword>
<evidence type="ECO:0000256" key="6">
    <source>
        <dbReference type="SAM" id="Phobius"/>
    </source>
</evidence>
<evidence type="ECO:0000313" key="7">
    <source>
        <dbReference type="EMBL" id="XCG50184.1"/>
    </source>
</evidence>
<feature type="transmembrane region" description="Helical" evidence="6">
    <location>
        <begin position="194"/>
        <end position="211"/>
    </location>
</feature>
<dbReference type="AlphaFoldDB" id="A0AAU8CTB2"/>
<feature type="transmembrane region" description="Helical" evidence="6">
    <location>
        <begin position="122"/>
        <end position="142"/>
    </location>
</feature>
<evidence type="ECO:0000256" key="5">
    <source>
        <dbReference type="ARBA" id="ARBA00023136"/>
    </source>
</evidence>
<dbReference type="Pfam" id="PF01810">
    <property type="entry name" value="LysE"/>
    <property type="match status" value="1"/>
</dbReference>
<dbReference type="PIRSF" id="PIRSF006324">
    <property type="entry name" value="LeuE"/>
    <property type="match status" value="1"/>
</dbReference>
<feature type="transmembrane region" description="Helical" evidence="6">
    <location>
        <begin position="162"/>
        <end position="182"/>
    </location>
</feature>
<comment type="subcellular location">
    <subcellularLocation>
        <location evidence="1">Cell membrane</location>
        <topology evidence="1">Multi-pass membrane protein</topology>
    </subcellularLocation>
</comment>
<accession>A0AAU8CTB2</accession>
<dbReference type="GO" id="GO:0005886">
    <property type="term" value="C:plasma membrane"/>
    <property type="evidence" value="ECO:0007669"/>
    <property type="project" value="UniProtKB-SubCell"/>
</dbReference>
<evidence type="ECO:0000256" key="4">
    <source>
        <dbReference type="ARBA" id="ARBA00022989"/>
    </source>
</evidence>
<reference evidence="7" key="1">
    <citation type="submission" date="2024-06" db="EMBL/GenBank/DDBJ databases">
        <title>Mesorhizobium karijinii sp. nov., a symbiont of the iconic Swainsona formosa from arid Australia.</title>
        <authorList>
            <person name="Hill Y.J."/>
            <person name="Watkin E.L.J."/>
            <person name="O'Hara G.W."/>
            <person name="Terpolilli J."/>
            <person name="Tye M.L."/>
            <person name="Kohlmeier M.G."/>
        </authorList>
    </citation>
    <scope>NUCLEOTIDE SEQUENCE</scope>
    <source>
        <strain evidence="7">WSM2240</strain>
    </source>
</reference>